<proteinExistence type="predicted"/>
<dbReference type="Proteomes" id="UP000693942">
    <property type="component" value="Unassembled WGS sequence"/>
</dbReference>
<name>A0A8J5P812_FUSOX</name>
<protein>
    <recommendedName>
        <fullName evidence="2">Retroviral polymerase SH3-like domain-containing protein</fullName>
    </recommendedName>
</protein>
<comment type="caution">
    <text evidence="3">The sequence shown here is derived from an EMBL/GenBank/DDBJ whole genome shotgun (WGS) entry which is preliminary data.</text>
</comment>
<feature type="domain" description="Retroviral polymerase SH3-like" evidence="2">
    <location>
        <begin position="17"/>
        <end position="80"/>
    </location>
</feature>
<feature type="compositionally biased region" description="Polar residues" evidence="1">
    <location>
        <begin position="176"/>
        <end position="186"/>
    </location>
</feature>
<sequence>MVHGRKPNLSNLKIIGSLAYVLIKNKKARPAKAKLQENALMGWLVGLDATNIYKVWVPHLDRVIVSRDVQVDEKVMYDPQLATTLPESGQTLAITINEVDLEEEDIEPLSIMENTATSVPVSIQPEAELSRPGLLLTPQISPERSIAGEIQVAPPVDEPPTLPRPTSPVILHQASPRPQTTIQPGTSRKKKITDASVLQNLRTTSGRSIKLSLKGQDGIETFKPRLTRHQIHKQARRHAHALRLERAKLGQQLAHAFASARSIRTQRKDLPPPPDFWHQLKWHPERQGFKRASDAEIKSLKEKGTFELVDYPEGKQVLPLKWVFTYKLDDAGKVWRLLKALYGLHDLLTIAQPEYLQQVNNFKAAVHSKYEIKDLGEAISFPNIRILRDVNAKKLWICQDGYINKLGIKFGIDQSMRTATPLTSSYRPQSFEGQATIHQITEMQEKLSQHAMNPSPEHLRTMPSSSQAL</sequence>
<accession>A0A8J5P812</accession>
<feature type="region of interest" description="Disordered" evidence="1">
    <location>
        <begin position="447"/>
        <end position="469"/>
    </location>
</feature>
<reference evidence="3" key="1">
    <citation type="submission" date="2021-04" db="EMBL/GenBank/DDBJ databases">
        <title>First draft genome resource for Brassicaceae pathogens Fusarium oxysporum f. sp. raphani and Fusarium oxysporum f. sp. rapae.</title>
        <authorList>
            <person name="Asai S."/>
        </authorList>
    </citation>
    <scope>NUCLEOTIDE SEQUENCE</scope>
    <source>
        <strain evidence="3">Tf1262</strain>
    </source>
</reference>
<feature type="region of interest" description="Disordered" evidence="1">
    <location>
        <begin position="168"/>
        <end position="191"/>
    </location>
</feature>
<evidence type="ECO:0000313" key="4">
    <source>
        <dbReference type="Proteomes" id="UP000693942"/>
    </source>
</evidence>
<evidence type="ECO:0000313" key="3">
    <source>
        <dbReference type="EMBL" id="KAG7420623.1"/>
    </source>
</evidence>
<evidence type="ECO:0000259" key="2">
    <source>
        <dbReference type="Pfam" id="PF25597"/>
    </source>
</evidence>
<organism evidence="3 4">
    <name type="scientific">Fusarium oxysporum f. sp. raphani</name>
    <dbReference type="NCBI Taxonomy" id="96318"/>
    <lineage>
        <taxon>Eukaryota</taxon>
        <taxon>Fungi</taxon>
        <taxon>Dikarya</taxon>
        <taxon>Ascomycota</taxon>
        <taxon>Pezizomycotina</taxon>
        <taxon>Sordariomycetes</taxon>
        <taxon>Hypocreomycetidae</taxon>
        <taxon>Hypocreales</taxon>
        <taxon>Nectriaceae</taxon>
        <taxon>Fusarium</taxon>
        <taxon>Fusarium oxysporum species complex</taxon>
    </lineage>
</organism>
<evidence type="ECO:0000256" key="1">
    <source>
        <dbReference type="SAM" id="MobiDB-lite"/>
    </source>
</evidence>
<dbReference type="InterPro" id="IPR057670">
    <property type="entry name" value="SH3_retrovirus"/>
</dbReference>
<gene>
    <name evidence="3" type="ORF">Forpi1262_v016158</name>
</gene>
<dbReference type="EMBL" id="JAELUR010000018">
    <property type="protein sequence ID" value="KAG7420623.1"/>
    <property type="molecule type" value="Genomic_DNA"/>
</dbReference>
<dbReference type="AlphaFoldDB" id="A0A8J5P812"/>
<dbReference type="Pfam" id="PF25597">
    <property type="entry name" value="SH3_retrovirus"/>
    <property type="match status" value="1"/>
</dbReference>